<dbReference type="AlphaFoldDB" id="A0AAD3XKW4"/>
<protein>
    <submittedName>
        <fullName evidence="1">Uncharacterized protein</fullName>
    </submittedName>
</protein>
<keyword evidence="2" id="KW-1185">Reference proteome</keyword>
<dbReference type="EMBL" id="BSYO01000008">
    <property type="protein sequence ID" value="GMH08412.1"/>
    <property type="molecule type" value="Genomic_DNA"/>
</dbReference>
<comment type="caution">
    <text evidence="1">The sequence shown here is derived from an EMBL/GenBank/DDBJ whole genome shotgun (WGS) entry which is preliminary data.</text>
</comment>
<gene>
    <name evidence="1" type="ORF">Nepgr_010252</name>
</gene>
<reference evidence="1" key="1">
    <citation type="submission" date="2023-05" db="EMBL/GenBank/DDBJ databases">
        <title>Nepenthes gracilis genome sequencing.</title>
        <authorList>
            <person name="Fukushima K."/>
        </authorList>
    </citation>
    <scope>NUCLEOTIDE SEQUENCE</scope>
    <source>
        <strain evidence="1">SING2019-196</strain>
    </source>
</reference>
<evidence type="ECO:0000313" key="1">
    <source>
        <dbReference type="EMBL" id="GMH08412.1"/>
    </source>
</evidence>
<dbReference type="Proteomes" id="UP001279734">
    <property type="component" value="Unassembled WGS sequence"/>
</dbReference>
<accession>A0AAD3XKW4</accession>
<evidence type="ECO:0000313" key="2">
    <source>
        <dbReference type="Proteomes" id="UP001279734"/>
    </source>
</evidence>
<sequence length="101" mass="11013">MCVCNESLPGGIKVLRAFLSHPYFLGVSRFVPEYKIWGSVYPNLLALLHNPLSNLAASGALRLRKLGYGRVLVVVAGGDELREMGVVYYNGVRESGCEGKV</sequence>
<organism evidence="1 2">
    <name type="scientific">Nepenthes gracilis</name>
    <name type="common">Slender pitcher plant</name>
    <dbReference type="NCBI Taxonomy" id="150966"/>
    <lineage>
        <taxon>Eukaryota</taxon>
        <taxon>Viridiplantae</taxon>
        <taxon>Streptophyta</taxon>
        <taxon>Embryophyta</taxon>
        <taxon>Tracheophyta</taxon>
        <taxon>Spermatophyta</taxon>
        <taxon>Magnoliopsida</taxon>
        <taxon>eudicotyledons</taxon>
        <taxon>Gunneridae</taxon>
        <taxon>Pentapetalae</taxon>
        <taxon>Caryophyllales</taxon>
        <taxon>Nepenthaceae</taxon>
        <taxon>Nepenthes</taxon>
    </lineage>
</organism>
<proteinExistence type="predicted"/>
<name>A0AAD3XKW4_NEPGR</name>